<name>A0A9J6ENC1_RHIMP</name>
<feature type="transmembrane region" description="Helical" evidence="7">
    <location>
        <begin position="319"/>
        <end position="338"/>
    </location>
</feature>
<evidence type="ECO:0000313" key="9">
    <source>
        <dbReference type="EMBL" id="KAH8035652.1"/>
    </source>
</evidence>
<evidence type="ECO:0000259" key="8">
    <source>
        <dbReference type="PROSITE" id="PS50076"/>
    </source>
</evidence>
<feature type="transmembrane region" description="Helical" evidence="7">
    <location>
        <begin position="78"/>
        <end position="101"/>
    </location>
</feature>
<dbReference type="PROSITE" id="PS00636">
    <property type="entry name" value="DNAJ_1"/>
    <property type="match status" value="1"/>
</dbReference>
<keyword evidence="4 7" id="KW-0472">Membrane</keyword>
<dbReference type="GO" id="GO:0005789">
    <property type="term" value="C:endoplasmic reticulum membrane"/>
    <property type="evidence" value="ECO:0007669"/>
    <property type="project" value="TreeGrafter"/>
</dbReference>
<dbReference type="PRINTS" id="PR00625">
    <property type="entry name" value="JDOMAIN"/>
</dbReference>
<evidence type="ECO:0000256" key="2">
    <source>
        <dbReference type="ARBA" id="ARBA00022692"/>
    </source>
</evidence>
<dbReference type="PANTHER" id="PTHR44176">
    <property type="entry name" value="DNAJ HOMOLOG SUBFAMILY C MEMBER 25"/>
    <property type="match status" value="1"/>
</dbReference>
<dbReference type="CDD" id="cd06257">
    <property type="entry name" value="DnaJ"/>
    <property type="match status" value="1"/>
</dbReference>
<comment type="similarity">
    <text evidence="6">Belongs to the DNAJC25 family.</text>
</comment>
<dbReference type="SUPFAM" id="SSF46565">
    <property type="entry name" value="Chaperone J-domain"/>
    <property type="match status" value="1"/>
</dbReference>
<evidence type="ECO:0000256" key="5">
    <source>
        <dbReference type="ARBA" id="ARBA00023186"/>
    </source>
</evidence>
<dbReference type="PROSITE" id="PS50076">
    <property type="entry name" value="DNAJ_2"/>
    <property type="match status" value="1"/>
</dbReference>
<dbReference type="VEuPathDB" id="VectorBase:LOC119180747"/>
<feature type="domain" description="J" evidence="8">
    <location>
        <begin position="123"/>
        <end position="191"/>
    </location>
</feature>
<evidence type="ECO:0000313" key="10">
    <source>
        <dbReference type="Proteomes" id="UP000821866"/>
    </source>
</evidence>
<feature type="transmembrane region" description="Helical" evidence="7">
    <location>
        <begin position="190"/>
        <end position="212"/>
    </location>
</feature>
<feature type="transmembrane region" description="Helical" evidence="7">
    <location>
        <begin position="224"/>
        <end position="244"/>
    </location>
</feature>
<dbReference type="Proteomes" id="UP000821866">
    <property type="component" value="Chromosome 11"/>
</dbReference>
<dbReference type="AlphaFoldDB" id="A0A9J6ENC1"/>
<keyword evidence="5" id="KW-0143">Chaperone</keyword>
<evidence type="ECO:0000256" key="6">
    <source>
        <dbReference type="ARBA" id="ARBA00024193"/>
    </source>
</evidence>
<organism evidence="9 10">
    <name type="scientific">Rhipicephalus microplus</name>
    <name type="common">Cattle tick</name>
    <name type="synonym">Boophilus microplus</name>
    <dbReference type="NCBI Taxonomy" id="6941"/>
    <lineage>
        <taxon>Eukaryota</taxon>
        <taxon>Metazoa</taxon>
        <taxon>Ecdysozoa</taxon>
        <taxon>Arthropoda</taxon>
        <taxon>Chelicerata</taxon>
        <taxon>Arachnida</taxon>
        <taxon>Acari</taxon>
        <taxon>Parasitiformes</taxon>
        <taxon>Ixodida</taxon>
        <taxon>Ixodoidea</taxon>
        <taxon>Ixodidae</taxon>
        <taxon>Rhipicephalinae</taxon>
        <taxon>Rhipicephalus</taxon>
        <taxon>Boophilus</taxon>
    </lineage>
</organism>
<evidence type="ECO:0000256" key="7">
    <source>
        <dbReference type="SAM" id="Phobius"/>
    </source>
</evidence>
<dbReference type="InterPro" id="IPR018253">
    <property type="entry name" value="DnaJ_domain_CS"/>
</dbReference>
<evidence type="ECO:0000256" key="1">
    <source>
        <dbReference type="ARBA" id="ARBA00004141"/>
    </source>
</evidence>
<reference evidence="9" key="2">
    <citation type="submission" date="2021-09" db="EMBL/GenBank/DDBJ databases">
        <authorList>
            <person name="Jia N."/>
            <person name="Wang J."/>
            <person name="Shi W."/>
            <person name="Du L."/>
            <person name="Sun Y."/>
            <person name="Zhan W."/>
            <person name="Jiang J."/>
            <person name="Wang Q."/>
            <person name="Zhang B."/>
            <person name="Ji P."/>
            <person name="Sakyi L.B."/>
            <person name="Cui X."/>
            <person name="Yuan T."/>
            <person name="Jiang B."/>
            <person name="Yang W."/>
            <person name="Lam T.T.-Y."/>
            <person name="Chang Q."/>
            <person name="Ding S."/>
            <person name="Wang X."/>
            <person name="Zhu J."/>
            <person name="Ruan X."/>
            <person name="Zhao L."/>
            <person name="Wei J."/>
            <person name="Que T."/>
            <person name="Du C."/>
            <person name="Cheng J."/>
            <person name="Dai P."/>
            <person name="Han X."/>
            <person name="Huang E."/>
            <person name="Gao Y."/>
            <person name="Liu J."/>
            <person name="Shao H."/>
            <person name="Ye R."/>
            <person name="Li L."/>
            <person name="Wei W."/>
            <person name="Wang X."/>
            <person name="Wang C."/>
            <person name="Huo Q."/>
            <person name="Li W."/>
            <person name="Guo W."/>
            <person name="Chen H."/>
            <person name="Chen S."/>
            <person name="Zhou L."/>
            <person name="Zhou L."/>
            <person name="Ni X."/>
            <person name="Tian J."/>
            <person name="Zhou Y."/>
            <person name="Sheng Y."/>
            <person name="Liu T."/>
            <person name="Pan Y."/>
            <person name="Xia L."/>
            <person name="Li J."/>
            <person name="Zhao F."/>
            <person name="Cao W."/>
        </authorList>
    </citation>
    <scope>NUCLEOTIDE SEQUENCE</scope>
    <source>
        <strain evidence="9">Rmic-2018</strain>
        <tissue evidence="9">Larvae</tissue>
    </source>
</reference>
<dbReference type="Pfam" id="PF00226">
    <property type="entry name" value="DnaJ"/>
    <property type="match status" value="1"/>
</dbReference>
<gene>
    <name evidence="9" type="ORF">HPB51_007896</name>
</gene>
<reference evidence="9" key="1">
    <citation type="journal article" date="2020" name="Cell">
        <title>Large-Scale Comparative Analyses of Tick Genomes Elucidate Their Genetic Diversity and Vector Capacities.</title>
        <authorList>
            <consortium name="Tick Genome and Microbiome Consortium (TIGMIC)"/>
            <person name="Jia N."/>
            <person name="Wang J."/>
            <person name="Shi W."/>
            <person name="Du L."/>
            <person name="Sun Y."/>
            <person name="Zhan W."/>
            <person name="Jiang J.F."/>
            <person name="Wang Q."/>
            <person name="Zhang B."/>
            <person name="Ji P."/>
            <person name="Bell-Sakyi L."/>
            <person name="Cui X.M."/>
            <person name="Yuan T.T."/>
            <person name="Jiang B.G."/>
            <person name="Yang W.F."/>
            <person name="Lam T.T."/>
            <person name="Chang Q.C."/>
            <person name="Ding S.J."/>
            <person name="Wang X.J."/>
            <person name="Zhu J.G."/>
            <person name="Ruan X.D."/>
            <person name="Zhao L."/>
            <person name="Wei J.T."/>
            <person name="Ye R.Z."/>
            <person name="Que T.C."/>
            <person name="Du C.H."/>
            <person name="Zhou Y.H."/>
            <person name="Cheng J.X."/>
            <person name="Dai P.F."/>
            <person name="Guo W.B."/>
            <person name="Han X.H."/>
            <person name="Huang E.J."/>
            <person name="Li L.F."/>
            <person name="Wei W."/>
            <person name="Gao Y.C."/>
            <person name="Liu J.Z."/>
            <person name="Shao H.Z."/>
            <person name="Wang X."/>
            <person name="Wang C.C."/>
            <person name="Yang T.C."/>
            <person name="Huo Q.B."/>
            <person name="Li W."/>
            <person name="Chen H.Y."/>
            <person name="Chen S.E."/>
            <person name="Zhou L.G."/>
            <person name="Ni X.B."/>
            <person name="Tian J.H."/>
            <person name="Sheng Y."/>
            <person name="Liu T."/>
            <person name="Pan Y.S."/>
            <person name="Xia L.Y."/>
            <person name="Li J."/>
            <person name="Zhao F."/>
            <person name="Cao W.C."/>
        </authorList>
    </citation>
    <scope>NUCLEOTIDE SEQUENCE</scope>
    <source>
        <strain evidence="9">Rmic-2018</strain>
    </source>
</reference>
<proteinExistence type="inferred from homology"/>
<dbReference type="Gene3D" id="1.10.287.110">
    <property type="entry name" value="DnaJ domain"/>
    <property type="match status" value="1"/>
</dbReference>
<dbReference type="InterPro" id="IPR036869">
    <property type="entry name" value="J_dom_sf"/>
</dbReference>
<comment type="subcellular location">
    <subcellularLocation>
        <location evidence="1">Membrane</location>
        <topology evidence="1">Multi-pass membrane protein</topology>
    </subcellularLocation>
</comment>
<protein>
    <recommendedName>
        <fullName evidence="8">J domain-containing protein</fullName>
    </recommendedName>
</protein>
<evidence type="ECO:0000256" key="3">
    <source>
        <dbReference type="ARBA" id="ARBA00022989"/>
    </source>
</evidence>
<keyword evidence="10" id="KW-1185">Reference proteome</keyword>
<accession>A0A9J6ENC1</accession>
<dbReference type="GO" id="GO:0006457">
    <property type="term" value="P:protein folding"/>
    <property type="evidence" value="ECO:0007669"/>
    <property type="project" value="InterPro"/>
</dbReference>
<sequence>MEVEDPTVTPADDCRLVLGSSQNTTEAASTLTVSEDTPGVYIKRFCRCGLQRQAFPDVEAGDPGFIQESNAKKRNQKLMVLILTVACIVNLAVTGIGIAYLRLHFAQEDILSIDVVSPDARRDKEEVLGITRDTSKAEMARTYRQLARKYHPDMHKTQEAKAKAAERFTLIATAYEILKDDESRKDYDDIFVLCGYNCVTLLPISEAIYRHYYRYYRTRMAPKVDIRIVLAVTITVISAVQYYGAWHRYHAAIDHLITVPKYRLRAMEIAKKEGLFNPNKKKDRRRKEEIKEEEENTLKRILEEQVDIRGGYSKPTVRHVLWVQLVLLPYTIGSYLWWQARWFVKFNLRGEELGLPEKEYLIRRQMALSQSQWDALEERDRQGFFRDELWIPENFKVWKQKQEDEMKAKLAESARYKSYRRYMKNHGPGQITFED</sequence>
<keyword evidence="2 7" id="KW-0812">Transmembrane</keyword>
<keyword evidence="3 7" id="KW-1133">Transmembrane helix</keyword>
<dbReference type="EMBL" id="JABSTU010000003">
    <property type="protein sequence ID" value="KAH8035652.1"/>
    <property type="molecule type" value="Genomic_DNA"/>
</dbReference>
<evidence type="ECO:0000256" key="4">
    <source>
        <dbReference type="ARBA" id="ARBA00023136"/>
    </source>
</evidence>
<dbReference type="InterPro" id="IPR044632">
    <property type="entry name" value="DNAJC25-like"/>
</dbReference>
<comment type="caution">
    <text evidence="9">The sequence shown here is derived from an EMBL/GenBank/DDBJ whole genome shotgun (WGS) entry which is preliminary data.</text>
</comment>
<dbReference type="PANTHER" id="PTHR44176:SF1">
    <property type="entry name" value="DNAJ HOMOLOG SUBFAMILY C MEMBER 25"/>
    <property type="match status" value="1"/>
</dbReference>
<dbReference type="SMART" id="SM00271">
    <property type="entry name" value="DnaJ"/>
    <property type="match status" value="1"/>
</dbReference>
<dbReference type="InterPro" id="IPR001623">
    <property type="entry name" value="DnaJ_domain"/>
</dbReference>